<dbReference type="STRING" id="61395.A0A1Y1W337"/>
<gene>
    <name evidence="8" type="ORF">DL89DRAFT_225317</name>
</gene>
<reference evidence="8 9" key="1">
    <citation type="submission" date="2016-07" db="EMBL/GenBank/DDBJ databases">
        <title>Pervasive Adenine N6-methylation of Active Genes in Fungi.</title>
        <authorList>
            <consortium name="DOE Joint Genome Institute"/>
            <person name="Mondo S.J."/>
            <person name="Dannebaum R.O."/>
            <person name="Kuo R.C."/>
            <person name="Labutti K."/>
            <person name="Haridas S."/>
            <person name="Kuo A."/>
            <person name="Salamov A."/>
            <person name="Ahrendt S.R."/>
            <person name="Lipzen A."/>
            <person name="Sullivan W."/>
            <person name="Andreopoulos W.B."/>
            <person name="Clum A."/>
            <person name="Lindquist E."/>
            <person name="Daum C."/>
            <person name="Ramamoorthy G.K."/>
            <person name="Gryganskyi A."/>
            <person name="Culley D."/>
            <person name="Magnuson J.K."/>
            <person name="James T.Y."/>
            <person name="O'Malley M.A."/>
            <person name="Stajich J.E."/>
            <person name="Spatafora J.W."/>
            <person name="Visel A."/>
            <person name="Grigoriev I.V."/>
        </authorList>
    </citation>
    <scope>NUCLEOTIDE SEQUENCE [LARGE SCALE GENOMIC DNA]</scope>
    <source>
        <strain evidence="8 9">ATCC 12442</strain>
    </source>
</reference>
<comment type="caution">
    <text evidence="8">The sequence shown here is derived from an EMBL/GenBank/DDBJ whole genome shotgun (WGS) entry which is preliminary data.</text>
</comment>
<dbReference type="Gene3D" id="3.90.700.10">
    <property type="entry name" value="Succinate dehydrogenase/fumarate reductase flavoprotein, catalytic domain"/>
    <property type="match status" value="1"/>
</dbReference>
<dbReference type="SUPFAM" id="SSF56425">
    <property type="entry name" value="Succinate dehydrogenase/fumarate reductase flavoprotein, catalytic domain"/>
    <property type="match status" value="1"/>
</dbReference>
<name>A0A1Y1W337_9FUNG</name>
<dbReference type="InterPro" id="IPR003953">
    <property type="entry name" value="FAD-dep_OxRdtase_2_FAD-bd"/>
</dbReference>
<comment type="similarity">
    <text evidence="1 6">Belongs to the FAD-dependent oxidoreductase 2 family. FRD/SDH subfamily.</text>
</comment>
<dbReference type="GO" id="GO:0016156">
    <property type="term" value="F:fumarate reductase (NADH) activity"/>
    <property type="evidence" value="ECO:0007669"/>
    <property type="project" value="UniProtKB-EC"/>
</dbReference>
<dbReference type="FunFam" id="3.90.700.10:FF:000007">
    <property type="entry name" value="NADH-dependent fumarate reductase"/>
    <property type="match status" value="1"/>
</dbReference>
<dbReference type="SUPFAM" id="SSF51905">
    <property type="entry name" value="FAD/NAD(P)-binding domain"/>
    <property type="match status" value="1"/>
</dbReference>
<evidence type="ECO:0000313" key="9">
    <source>
        <dbReference type="Proteomes" id="UP000193922"/>
    </source>
</evidence>
<comment type="cofactor">
    <cofactor evidence="6">
        <name>FAD</name>
        <dbReference type="ChEBI" id="CHEBI:57692"/>
    </cofactor>
    <text evidence="6">Binds 1 FAD per monomer.</text>
</comment>
<evidence type="ECO:0000256" key="1">
    <source>
        <dbReference type="ARBA" id="ARBA00008040"/>
    </source>
</evidence>
<dbReference type="EMBL" id="MCFD01000011">
    <property type="protein sequence ID" value="ORX67877.1"/>
    <property type="molecule type" value="Genomic_DNA"/>
</dbReference>
<comment type="catalytic activity">
    <reaction evidence="5 6">
        <text>succinate + NAD(+) = fumarate + NADH + H(+)</text>
        <dbReference type="Rhea" id="RHEA:18281"/>
        <dbReference type="ChEBI" id="CHEBI:15378"/>
        <dbReference type="ChEBI" id="CHEBI:29806"/>
        <dbReference type="ChEBI" id="CHEBI:30031"/>
        <dbReference type="ChEBI" id="CHEBI:57540"/>
        <dbReference type="ChEBI" id="CHEBI:57945"/>
        <dbReference type="EC" id="1.3.1.6"/>
    </reaction>
</comment>
<evidence type="ECO:0000256" key="5">
    <source>
        <dbReference type="ARBA" id="ARBA00050832"/>
    </source>
</evidence>
<evidence type="ECO:0000256" key="6">
    <source>
        <dbReference type="RuleBase" id="RU366062"/>
    </source>
</evidence>
<keyword evidence="9" id="KW-1185">Reference proteome</keyword>
<sequence length="488" mass="51560">MVPRTNILVIGGGLAGLSAATEALHQTRNMAGITVTLLDKEARTGGNSAKASSGINGVYTRTQKANGIEDSLELFSKDTVKSGHGRSNETLVGKLTSESTQAVTWLQEQFGLDLDVLAQLGGHSRARTHRRPDINGKPQPVGWGIVSTLAKHLAKHDPQRFSLVTGARVTELVQKNSRVTGVVYQAAETTEKLDSDIVVLATGGFAGEGRNADLLQKYAPQLVGLPATNGPFATGDGMKLAAAVGAQLVDMDQVQVHPTGFVKRGDAGNPTKFLAAEALRGDGGVLLTGQGRRFVNELETRDKVTDAINQHCISDLCARYPGDYVVNEPQAAAYLVLSEQAASKFGHGALGFYQKMGLIQKADNLQALAEALRVEPETLSQALTGHDQARRSGNDEFGKHVFPADAVSSGEYYWGVVTPSLHYTMGGVRFDEHARVLRADGSPIHGLLAAGEVTGGLHGANRLGGNSLLECVVFGREAGRQAALAVSS</sequence>
<dbReference type="Pfam" id="PF00890">
    <property type="entry name" value="FAD_binding_2"/>
    <property type="match status" value="1"/>
</dbReference>
<proteinExistence type="inferred from homology"/>
<dbReference type="PANTHER" id="PTHR43400:SF7">
    <property type="entry name" value="FAD-DEPENDENT OXIDOREDUCTASE 2 FAD BINDING DOMAIN-CONTAINING PROTEIN"/>
    <property type="match status" value="1"/>
</dbReference>
<evidence type="ECO:0000259" key="7">
    <source>
        <dbReference type="Pfam" id="PF00890"/>
    </source>
</evidence>
<keyword evidence="3 6" id="KW-0274">FAD</keyword>
<organism evidence="8 9">
    <name type="scientific">Linderina pennispora</name>
    <dbReference type="NCBI Taxonomy" id="61395"/>
    <lineage>
        <taxon>Eukaryota</taxon>
        <taxon>Fungi</taxon>
        <taxon>Fungi incertae sedis</taxon>
        <taxon>Zoopagomycota</taxon>
        <taxon>Kickxellomycotina</taxon>
        <taxon>Kickxellomycetes</taxon>
        <taxon>Kickxellales</taxon>
        <taxon>Kickxellaceae</taxon>
        <taxon>Linderina</taxon>
    </lineage>
</organism>
<dbReference type="PANTHER" id="PTHR43400">
    <property type="entry name" value="FUMARATE REDUCTASE"/>
    <property type="match status" value="1"/>
</dbReference>
<dbReference type="OrthoDB" id="10252157at2759"/>
<evidence type="ECO:0000256" key="2">
    <source>
        <dbReference type="ARBA" id="ARBA00022630"/>
    </source>
</evidence>
<dbReference type="InterPro" id="IPR010960">
    <property type="entry name" value="Flavocytochrome_c"/>
</dbReference>
<dbReference type="GO" id="GO:0010181">
    <property type="term" value="F:FMN binding"/>
    <property type="evidence" value="ECO:0007669"/>
    <property type="project" value="InterPro"/>
</dbReference>
<keyword evidence="2 6" id="KW-0285">Flavoprotein</keyword>
<dbReference type="InterPro" id="IPR050315">
    <property type="entry name" value="FAD-oxidoreductase_2"/>
</dbReference>
<dbReference type="RefSeq" id="XP_040741723.1">
    <property type="nucleotide sequence ID" value="XM_040884748.1"/>
</dbReference>
<protein>
    <recommendedName>
        <fullName evidence="6">Fumarate reductase</fullName>
        <ecNumber evidence="6">1.3.1.6</ecNumber>
    </recommendedName>
</protein>
<dbReference type="AlphaFoldDB" id="A0A1Y1W337"/>
<evidence type="ECO:0000313" key="8">
    <source>
        <dbReference type="EMBL" id="ORX67877.1"/>
    </source>
</evidence>
<dbReference type="Proteomes" id="UP000193922">
    <property type="component" value="Unassembled WGS sequence"/>
</dbReference>
<evidence type="ECO:0000256" key="3">
    <source>
        <dbReference type="ARBA" id="ARBA00022827"/>
    </source>
</evidence>
<comment type="function">
    <text evidence="6">Irreversibly catalyzes the reduction of fumarate to succinate.</text>
</comment>
<evidence type="ECO:0000256" key="4">
    <source>
        <dbReference type="ARBA" id="ARBA00023002"/>
    </source>
</evidence>
<dbReference type="EC" id="1.3.1.6" evidence="6"/>
<dbReference type="NCBIfam" id="TIGR01813">
    <property type="entry name" value="flavo_cyto_c"/>
    <property type="match status" value="1"/>
</dbReference>
<accession>A0A1Y1W337</accession>
<dbReference type="GeneID" id="63801396"/>
<dbReference type="InterPro" id="IPR027477">
    <property type="entry name" value="Succ_DH/fumarate_Rdtase_cat_sf"/>
</dbReference>
<feature type="domain" description="FAD-dependent oxidoreductase 2 FAD-binding" evidence="7">
    <location>
        <begin position="7"/>
        <end position="468"/>
    </location>
</feature>
<keyword evidence="4 6" id="KW-0560">Oxidoreductase</keyword>
<dbReference type="InterPro" id="IPR036188">
    <property type="entry name" value="FAD/NAD-bd_sf"/>
</dbReference>
<dbReference type="Gene3D" id="3.50.50.60">
    <property type="entry name" value="FAD/NAD(P)-binding domain"/>
    <property type="match status" value="1"/>
</dbReference>